<evidence type="ECO:0008006" key="3">
    <source>
        <dbReference type="Google" id="ProtNLM"/>
    </source>
</evidence>
<dbReference type="PANTHER" id="PTHR39441">
    <property type="entry name" value="DUF2252 DOMAIN-CONTAINING PROTEIN"/>
    <property type="match status" value="1"/>
</dbReference>
<dbReference type="RefSeq" id="WP_081868095.1">
    <property type="nucleotide sequence ID" value="NZ_CADFFX010000005.1"/>
</dbReference>
<dbReference type="EMBL" id="JFHC01000024">
    <property type="protein sequence ID" value="KDR41722.1"/>
    <property type="molecule type" value="Genomic_DNA"/>
</dbReference>
<sequence>MHTGTRAMEKAERTATRAVRKDVPASFVSRATRIGVGRALRDSVPRASHARWTPSTDHRDPIDLLEKSNKNRLQELVPIRYGRMLRSPFTFLRGSAALMAYDLATTPNTAVTVQACGDCHLLNFGLFATPERNLVFDLNDFDETLPAPWEWDLKRLAVSFVIAGRDSNLSDVDAREAAVDCVRAYRESLRKYSRMNPLEVWYDRLDMETIIAMAPDEKARKIREQYSKKARERVLENLFPKIAGAVAGRHRIIDQPPIIFHVAARDFDERVREGLADYRESLSDERRVLLDRYRLEDFALKVVGIGSVGTRCYIALLFDEMNHPLILQFKEAGRSVLEPYAGKSRYDLQGQRVVMGQRLMQSSSDIFLGWARGRRGYDFFVRQLRDMKFSLPIEGASAVQLKRYAELCGWTLARAHAKSGDAATISGYLGKSDTFDEAIGAFSVAYADQTERDHAALVKAVRDGRVEALVEE</sequence>
<dbReference type="Pfam" id="PF10009">
    <property type="entry name" value="DUF2252"/>
    <property type="match status" value="1"/>
</dbReference>
<dbReference type="AlphaFoldDB" id="A0A069PMR4"/>
<reference evidence="1 2" key="1">
    <citation type="submission" date="2014-03" db="EMBL/GenBank/DDBJ databases">
        <title>Draft Genome Sequences of Four Burkholderia Strains.</title>
        <authorList>
            <person name="Liu X.Y."/>
            <person name="Li C.X."/>
            <person name="Xu J.H."/>
        </authorList>
    </citation>
    <scope>NUCLEOTIDE SEQUENCE [LARGE SCALE GENOMIC DNA]</scope>
    <source>
        <strain evidence="1 2">DSM 50014</strain>
    </source>
</reference>
<evidence type="ECO:0000313" key="2">
    <source>
        <dbReference type="Proteomes" id="UP000027466"/>
    </source>
</evidence>
<protein>
    <recommendedName>
        <fullName evidence="3">DUF2252 domain-containing protein</fullName>
    </recommendedName>
</protein>
<keyword evidence="2" id="KW-1185">Reference proteome</keyword>
<evidence type="ECO:0000313" key="1">
    <source>
        <dbReference type="EMBL" id="KDR41722.1"/>
    </source>
</evidence>
<dbReference type="PANTHER" id="PTHR39441:SF1">
    <property type="entry name" value="DUF2252 DOMAIN-CONTAINING PROTEIN"/>
    <property type="match status" value="1"/>
</dbReference>
<proteinExistence type="predicted"/>
<organism evidence="1 2">
    <name type="scientific">Caballeronia glathei</name>
    <dbReference type="NCBI Taxonomy" id="60547"/>
    <lineage>
        <taxon>Bacteria</taxon>
        <taxon>Pseudomonadati</taxon>
        <taxon>Pseudomonadota</taxon>
        <taxon>Betaproteobacteria</taxon>
        <taxon>Burkholderiales</taxon>
        <taxon>Burkholderiaceae</taxon>
        <taxon>Caballeronia</taxon>
    </lineage>
</organism>
<name>A0A069PMR4_9BURK</name>
<gene>
    <name evidence="1" type="ORF">BG61_15715</name>
</gene>
<dbReference type="InterPro" id="IPR018721">
    <property type="entry name" value="DUF2252"/>
</dbReference>
<dbReference type="Proteomes" id="UP000027466">
    <property type="component" value="Unassembled WGS sequence"/>
</dbReference>
<comment type="caution">
    <text evidence="1">The sequence shown here is derived from an EMBL/GenBank/DDBJ whole genome shotgun (WGS) entry which is preliminary data.</text>
</comment>
<accession>A0A069PMR4</accession>